<organism evidence="3 4">
    <name type="scientific">Kytococcus schroeteri</name>
    <dbReference type="NCBI Taxonomy" id="138300"/>
    <lineage>
        <taxon>Bacteria</taxon>
        <taxon>Bacillati</taxon>
        <taxon>Actinomycetota</taxon>
        <taxon>Actinomycetes</taxon>
        <taxon>Micrococcales</taxon>
        <taxon>Kytococcaceae</taxon>
        <taxon>Kytococcus</taxon>
    </lineage>
</organism>
<dbReference type="Pfam" id="PF00561">
    <property type="entry name" value="Abhydrolase_1"/>
    <property type="match status" value="1"/>
</dbReference>
<keyword evidence="1" id="KW-1133">Transmembrane helix</keyword>
<dbReference type="InterPro" id="IPR000073">
    <property type="entry name" value="AB_hydrolase_1"/>
</dbReference>
<dbReference type="SUPFAM" id="SSF53474">
    <property type="entry name" value="alpha/beta-Hydrolases"/>
    <property type="match status" value="1"/>
</dbReference>
<keyword evidence="4" id="KW-1185">Reference proteome</keyword>
<dbReference type="GO" id="GO:0003824">
    <property type="term" value="F:catalytic activity"/>
    <property type="evidence" value="ECO:0007669"/>
    <property type="project" value="UniProtKB-ARBA"/>
</dbReference>
<dbReference type="AlphaFoldDB" id="A0A2I1PDK1"/>
<dbReference type="RefSeq" id="WP_070705688.1">
    <property type="nucleotide sequence ID" value="NZ_PKIZ01000001.1"/>
</dbReference>
<comment type="caution">
    <text evidence="3">The sequence shown here is derived from an EMBL/GenBank/DDBJ whole genome shotgun (WGS) entry which is preliminary data.</text>
</comment>
<evidence type="ECO:0000313" key="3">
    <source>
        <dbReference type="EMBL" id="PKZ42696.1"/>
    </source>
</evidence>
<keyword evidence="1" id="KW-0812">Transmembrane</keyword>
<reference evidence="3 4" key="1">
    <citation type="submission" date="2017-12" db="EMBL/GenBank/DDBJ databases">
        <title>Phylogenetic diversity of female urinary microbiome.</title>
        <authorList>
            <person name="Thomas-White K."/>
            <person name="Wolfe A.J."/>
        </authorList>
    </citation>
    <scope>NUCLEOTIDE SEQUENCE [LARGE SCALE GENOMIC DNA]</scope>
    <source>
        <strain evidence="3 4">UMB1298</strain>
    </source>
</reference>
<sequence length="405" mass="44695">MALTTAVWRRIGAVTGWVVGSAAALTGAAVVGTAVYFGRRVLTPDAVHPDDCELLAVDLHARTVTLAANGLTLQPGRYGLWTTGGDRHLRFSDVVEHHEESGRVVRRLDAVDGPAPEPGPARLNPYYFPRDPRQALGLPARDLSLHSDIGEIPCWQVLPDGVADGPALQHDRWMVTVHGRAARREEGFRAVAPFREEGWACLVPAYRNDSEAPRSADGRYNLGLTEWRDVEAALEYAVAHGARELALVGYSMGGAIVLQTLVRSRFADRVTCVVLDAPVVDWGKVLAHAAVRAKVPAAVEQLARHLMGRHEAKFLFAITEPRDLAQMNWLDRAAELRHRMLVIHSVVDEVVPVGTSRELAAMRPDLVTLAEWPAGMHCREWNTDPQRWEQVVQRFVQRRAAPDVP</sequence>
<dbReference type="InterPro" id="IPR029058">
    <property type="entry name" value="AB_hydrolase_fold"/>
</dbReference>
<feature type="transmembrane region" description="Helical" evidence="1">
    <location>
        <begin position="12"/>
        <end position="37"/>
    </location>
</feature>
<dbReference type="EMBL" id="PKIZ01000001">
    <property type="protein sequence ID" value="PKZ42696.1"/>
    <property type="molecule type" value="Genomic_DNA"/>
</dbReference>
<dbReference type="Proteomes" id="UP000234206">
    <property type="component" value="Unassembled WGS sequence"/>
</dbReference>
<dbReference type="OrthoDB" id="8111537at2"/>
<accession>A0A2I1PDK1</accession>
<dbReference type="Gene3D" id="3.40.50.1820">
    <property type="entry name" value="alpha/beta hydrolase"/>
    <property type="match status" value="1"/>
</dbReference>
<keyword evidence="1" id="KW-0472">Membrane</keyword>
<feature type="domain" description="AB hydrolase-1" evidence="2">
    <location>
        <begin position="173"/>
        <end position="290"/>
    </location>
</feature>
<protein>
    <recommendedName>
        <fullName evidence="2">AB hydrolase-1 domain-containing protein</fullName>
    </recommendedName>
</protein>
<evidence type="ECO:0000259" key="2">
    <source>
        <dbReference type="Pfam" id="PF00561"/>
    </source>
</evidence>
<name>A0A2I1PDK1_9MICO</name>
<proteinExistence type="predicted"/>
<evidence type="ECO:0000256" key="1">
    <source>
        <dbReference type="SAM" id="Phobius"/>
    </source>
</evidence>
<gene>
    <name evidence="3" type="ORF">CYJ76_00025</name>
</gene>
<evidence type="ECO:0000313" key="4">
    <source>
        <dbReference type="Proteomes" id="UP000234206"/>
    </source>
</evidence>